<reference evidence="7 8" key="2">
    <citation type="submission" date="2013-04" db="EMBL/GenBank/DDBJ databases">
        <title>The Genome Sequence of Bilophila wadsworthia 3_1_6.</title>
        <authorList>
            <consortium name="The Broad Institute Genomics Platform"/>
            <person name="Earl A."/>
            <person name="Ward D."/>
            <person name="Feldgarden M."/>
            <person name="Gevers D."/>
            <person name="Sibley C."/>
            <person name="Strauss J."/>
            <person name="Allen-Vercoe E."/>
            <person name="Walker B."/>
            <person name="Young S."/>
            <person name="Zeng Q."/>
            <person name="Gargeya S."/>
            <person name="Fitzgerald M."/>
            <person name="Haas B."/>
            <person name="Abouelleil A."/>
            <person name="Allen A.W."/>
            <person name="Alvarado L."/>
            <person name="Arachchi H.M."/>
            <person name="Berlin A.M."/>
            <person name="Chapman S.B."/>
            <person name="Gainer-Dewar J."/>
            <person name="Goldberg J."/>
            <person name="Griggs A."/>
            <person name="Gujja S."/>
            <person name="Hansen M."/>
            <person name="Howarth C."/>
            <person name="Imamovic A."/>
            <person name="Ireland A."/>
            <person name="Larimer J."/>
            <person name="McCowan C."/>
            <person name="Murphy C."/>
            <person name="Pearson M."/>
            <person name="Poon T.W."/>
            <person name="Priest M."/>
            <person name="Roberts A."/>
            <person name="Saif S."/>
            <person name="Shea T."/>
            <person name="Sisk P."/>
            <person name="Sykes S."/>
            <person name="Wortman J."/>
            <person name="Nusbaum C."/>
            <person name="Birren B."/>
        </authorList>
    </citation>
    <scope>NUCLEOTIDE SEQUENCE [LARGE SCALE GENOMIC DNA]</scope>
    <source>
        <strain evidence="7 8">3_1_6</strain>
    </source>
</reference>
<dbReference type="InterPro" id="IPR015939">
    <property type="entry name" value="Fum_Rdtase/Succ_DH_flav-like_C"/>
</dbReference>
<evidence type="ECO:0008006" key="9">
    <source>
        <dbReference type="Google" id="ProtNLM"/>
    </source>
</evidence>
<evidence type="ECO:0000259" key="5">
    <source>
        <dbReference type="Pfam" id="PF00890"/>
    </source>
</evidence>
<dbReference type="InterPro" id="IPR030664">
    <property type="entry name" value="SdhA/FrdA/AprA"/>
</dbReference>
<proteinExistence type="predicted"/>
<evidence type="ECO:0000256" key="2">
    <source>
        <dbReference type="ARBA" id="ARBA00022630"/>
    </source>
</evidence>
<dbReference type="InterPro" id="IPR003953">
    <property type="entry name" value="FAD-dep_OxRdtase_2_FAD-bd"/>
</dbReference>
<protein>
    <recommendedName>
        <fullName evidence="9">FAD-dependent oxidoreductase 2 FAD binding domain-containing protein</fullName>
    </recommendedName>
</protein>
<accession>E5Y4U4</accession>
<dbReference type="HOGENOM" id="CLU_014312_8_3_7"/>
<dbReference type="Gene3D" id="3.90.700.10">
    <property type="entry name" value="Succinate dehydrogenase/fumarate reductase flavoprotein, catalytic domain"/>
    <property type="match status" value="1"/>
</dbReference>
<dbReference type="Pfam" id="PF00890">
    <property type="entry name" value="FAD_binding_2"/>
    <property type="match status" value="1"/>
</dbReference>
<evidence type="ECO:0000313" key="7">
    <source>
        <dbReference type="EMBL" id="EFV44977.1"/>
    </source>
</evidence>
<dbReference type="GO" id="GO:0050660">
    <property type="term" value="F:flavin adenine dinucleotide binding"/>
    <property type="evidence" value="ECO:0007669"/>
    <property type="project" value="TreeGrafter"/>
</dbReference>
<dbReference type="InterPro" id="IPR037099">
    <property type="entry name" value="Fum_R/Succ_DH_flav-like_C_sf"/>
</dbReference>
<dbReference type="Gene3D" id="3.50.50.60">
    <property type="entry name" value="FAD/NAD(P)-binding domain"/>
    <property type="match status" value="1"/>
</dbReference>
<dbReference type="PIRSF" id="PIRSF000171">
    <property type="entry name" value="SDHA_APRA_LASPO"/>
    <property type="match status" value="1"/>
</dbReference>
<evidence type="ECO:0000259" key="6">
    <source>
        <dbReference type="Pfam" id="PF02910"/>
    </source>
</evidence>
<dbReference type="eggNOG" id="COG1053">
    <property type="taxonomic scope" value="Bacteria"/>
</dbReference>
<dbReference type="GeneID" id="78086339"/>
<keyword evidence="8" id="KW-1185">Reference proteome</keyword>
<sequence>MLVTETAWGKRIKTDVLILGTGASGVGAALRAAELKADVLMVGQGRLESSGCLGGGNDHFMAALGTDEPNDTREAFVGFFMKSAFGYREAQLNQWFDAIKPCVKILEEVDTEFLIKDGKRYRSVGFGQPGAWWLHITNGTTIKRHLARRVRKSGVNILDDFHITRLFERGGHIMGCMGFNVLTREVYAIECKTAICSLGWHPQRLTNNSTGNPYNCWHMPYNTGSYFVLPMQIGASLVNIDISGRATLIPKGWGAPGMNGINNMGGKEINALGERFMFKYDPMGENGKRRNQVMGTWQEQVEGNGPPFYMDMTHFSDEDVHHLQYVLMPADKETYLDYCAARGIEFKKAPLEVEVSEMTVSGMLLADDRLETTVKGLFAGSNFTSFSGAMCCGYVAAFHAANDAASTEMGVIDDAEAQAEHDRILAPWERKGTNLLKYNDFEDPIRQIMDYYAKYRRNMAGMRLALEKLALVESYTDRVVATNNHELMRLHEAFDLLELCRAHLEACLQRKESGRGMYQLSDYPEKDPELAKGLVLTRKDGAFQFGWTE</sequence>
<dbReference type="GO" id="GO:0000104">
    <property type="term" value="F:succinate dehydrogenase activity"/>
    <property type="evidence" value="ECO:0007669"/>
    <property type="project" value="TreeGrafter"/>
</dbReference>
<dbReference type="Proteomes" id="UP000006034">
    <property type="component" value="Unassembled WGS sequence"/>
</dbReference>
<feature type="domain" description="FAD-dependent oxidoreductase 2 FAD-binding" evidence="5">
    <location>
        <begin position="15"/>
        <end position="320"/>
    </location>
</feature>
<evidence type="ECO:0000313" key="8">
    <source>
        <dbReference type="Proteomes" id="UP000006034"/>
    </source>
</evidence>
<dbReference type="SUPFAM" id="SSF56425">
    <property type="entry name" value="Succinate dehydrogenase/fumarate reductase flavoprotein, catalytic domain"/>
    <property type="match status" value="1"/>
</dbReference>
<dbReference type="PANTHER" id="PTHR11632">
    <property type="entry name" value="SUCCINATE DEHYDROGENASE 2 FLAVOPROTEIN SUBUNIT"/>
    <property type="match status" value="1"/>
</dbReference>
<dbReference type="EMBL" id="ADCP02000001">
    <property type="protein sequence ID" value="EFV44977.1"/>
    <property type="molecule type" value="Genomic_DNA"/>
</dbReference>
<dbReference type="AlphaFoldDB" id="E5Y4U4"/>
<dbReference type="Gene3D" id="1.20.58.100">
    <property type="entry name" value="Fumarate reductase/succinate dehydrogenase flavoprotein-like, C-terminal domain"/>
    <property type="match status" value="1"/>
</dbReference>
<feature type="active site" description="Proton acceptor" evidence="4">
    <location>
        <position position="290"/>
    </location>
</feature>
<dbReference type="GO" id="GO:0005886">
    <property type="term" value="C:plasma membrane"/>
    <property type="evidence" value="ECO:0007669"/>
    <property type="project" value="TreeGrafter"/>
</dbReference>
<reference evidence="7 8" key="1">
    <citation type="submission" date="2010-10" db="EMBL/GenBank/DDBJ databases">
        <authorList>
            <consortium name="The Broad Institute Genome Sequencing Platform"/>
            <person name="Ward D."/>
            <person name="Earl A."/>
            <person name="Feldgarden M."/>
            <person name="Young S.K."/>
            <person name="Gargeya S."/>
            <person name="Zeng Q."/>
            <person name="Alvarado L."/>
            <person name="Berlin A."/>
            <person name="Bochicchio J."/>
            <person name="Chapman S.B."/>
            <person name="Chen Z."/>
            <person name="Freedman E."/>
            <person name="Gellesch M."/>
            <person name="Goldberg J."/>
            <person name="Griggs A."/>
            <person name="Gujja S."/>
            <person name="Heilman E."/>
            <person name="Heiman D."/>
            <person name="Howarth C."/>
            <person name="Mehta T."/>
            <person name="Neiman D."/>
            <person name="Pearson M."/>
            <person name="Roberts A."/>
            <person name="Saif S."/>
            <person name="Shea T."/>
            <person name="Shenoy N."/>
            <person name="Sisk P."/>
            <person name="Stolte C."/>
            <person name="Sykes S."/>
            <person name="White J."/>
            <person name="Yandava C."/>
            <person name="Allen-Vercoe E."/>
            <person name="Sibley C."/>
            <person name="Ambrose C.E."/>
            <person name="Strauss J."/>
            <person name="Daigneault M."/>
            <person name="Haas B."/>
            <person name="Nusbaum C."/>
            <person name="Birren B."/>
        </authorList>
    </citation>
    <scope>NUCLEOTIDE SEQUENCE [LARGE SCALE GENOMIC DNA]</scope>
    <source>
        <strain evidence="7 8">3_1_6</strain>
    </source>
</reference>
<dbReference type="OrthoDB" id="9806724at2"/>
<dbReference type="Pfam" id="PF02910">
    <property type="entry name" value="Succ_DH_flav_C"/>
    <property type="match status" value="1"/>
</dbReference>
<keyword evidence="3" id="KW-0560">Oxidoreductase</keyword>
<organism evidence="7 8">
    <name type="scientific">Bilophila wadsworthia (strain 3_1_6)</name>
    <dbReference type="NCBI Taxonomy" id="563192"/>
    <lineage>
        <taxon>Bacteria</taxon>
        <taxon>Pseudomonadati</taxon>
        <taxon>Thermodesulfobacteriota</taxon>
        <taxon>Desulfovibrionia</taxon>
        <taxon>Desulfovibrionales</taxon>
        <taxon>Desulfovibrionaceae</taxon>
        <taxon>Bilophila</taxon>
    </lineage>
</organism>
<dbReference type="SUPFAM" id="SSF51905">
    <property type="entry name" value="FAD/NAD(P)-binding domain"/>
    <property type="match status" value="1"/>
</dbReference>
<comment type="caution">
    <text evidence="7">The sequence shown here is derived from an EMBL/GenBank/DDBJ whole genome shotgun (WGS) entry which is preliminary data.</text>
</comment>
<dbReference type="STRING" id="563192.HMPREF0179_01207"/>
<dbReference type="PANTHER" id="PTHR11632:SF73">
    <property type="entry name" value="BLR3196 PROTEIN"/>
    <property type="match status" value="1"/>
</dbReference>
<dbReference type="GO" id="GO:0009055">
    <property type="term" value="F:electron transfer activity"/>
    <property type="evidence" value="ECO:0007669"/>
    <property type="project" value="TreeGrafter"/>
</dbReference>
<evidence type="ECO:0000256" key="4">
    <source>
        <dbReference type="PIRSR" id="PIRSR000171-1"/>
    </source>
</evidence>
<dbReference type="RefSeq" id="WP_005026160.1">
    <property type="nucleotide sequence ID" value="NZ_KE150238.1"/>
</dbReference>
<dbReference type="SUPFAM" id="SSF46977">
    <property type="entry name" value="Succinate dehydrogenase/fumarate reductase flavoprotein C-terminal domain"/>
    <property type="match status" value="1"/>
</dbReference>
<comment type="cofactor">
    <cofactor evidence="1">
        <name>FAD</name>
        <dbReference type="ChEBI" id="CHEBI:57692"/>
    </cofactor>
</comment>
<dbReference type="InterPro" id="IPR036188">
    <property type="entry name" value="FAD/NAD-bd_sf"/>
</dbReference>
<feature type="domain" description="Fumarate reductase/succinate dehydrogenase flavoprotein-like C-terminal" evidence="6">
    <location>
        <begin position="445"/>
        <end position="529"/>
    </location>
</feature>
<name>E5Y4U4_BILW3</name>
<dbReference type="GO" id="GO:0009061">
    <property type="term" value="P:anaerobic respiration"/>
    <property type="evidence" value="ECO:0007669"/>
    <property type="project" value="TreeGrafter"/>
</dbReference>
<evidence type="ECO:0000256" key="1">
    <source>
        <dbReference type="ARBA" id="ARBA00001974"/>
    </source>
</evidence>
<gene>
    <name evidence="7" type="ORF">HMPREF0179_01207</name>
</gene>
<dbReference type="PRINTS" id="PR00368">
    <property type="entry name" value="FADPNR"/>
</dbReference>
<dbReference type="InterPro" id="IPR027477">
    <property type="entry name" value="Succ_DH/fumarate_Rdtase_cat_sf"/>
</dbReference>
<evidence type="ECO:0000256" key="3">
    <source>
        <dbReference type="ARBA" id="ARBA00023002"/>
    </source>
</evidence>
<keyword evidence="2" id="KW-0285">Flavoprotein</keyword>